<reference evidence="2 3" key="1">
    <citation type="submission" date="2019-03" db="EMBL/GenBank/DDBJ databases">
        <title>Genomic Encyclopedia of Archaeal and Bacterial Type Strains, Phase II (KMG-II): from individual species to whole genera.</title>
        <authorList>
            <person name="Goeker M."/>
        </authorList>
    </citation>
    <scope>NUCLEOTIDE SEQUENCE [LARGE SCALE GENOMIC DNA]</scope>
    <source>
        <strain evidence="2 3">DSM 45499</strain>
    </source>
</reference>
<protein>
    <recommendedName>
        <fullName evidence="4">Pentapeptide repeat protein</fullName>
    </recommendedName>
</protein>
<keyword evidence="1" id="KW-0812">Transmembrane</keyword>
<keyword evidence="3" id="KW-1185">Reference proteome</keyword>
<comment type="caution">
    <text evidence="2">The sequence shown here is derived from an EMBL/GenBank/DDBJ whole genome shotgun (WGS) entry which is preliminary data.</text>
</comment>
<dbReference type="EMBL" id="SOCP01000008">
    <property type="protein sequence ID" value="TDV48919.1"/>
    <property type="molecule type" value="Genomic_DNA"/>
</dbReference>
<evidence type="ECO:0000256" key="1">
    <source>
        <dbReference type="SAM" id="Phobius"/>
    </source>
</evidence>
<evidence type="ECO:0000313" key="3">
    <source>
        <dbReference type="Proteomes" id="UP000294927"/>
    </source>
</evidence>
<keyword evidence="1" id="KW-1133">Transmembrane helix</keyword>
<feature type="transmembrane region" description="Helical" evidence="1">
    <location>
        <begin position="15"/>
        <end position="40"/>
    </location>
</feature>
<feature type="transmembrane region" description="Helical" evidence="1">
    <location>
        <begin position="52"/>
        <end position="72"/>
    </location>
</feature>
<dbReference type="OrthoDB" id="8440251at2"/>
<evidence type="ECO:0008006" key="4">
    <source>
        <dbReference type="Google" id="ProtNLM"/>
    </source>
</evidence>
<dbReference type="Proteomes" id="UP000294927">
    <property type="component" value="Unassembled WGS sequence"/>
</dbReference>
<accession>A0A4R7VIH8</accession>
<dbReference type="AlphaFoldDB" id="A0A4R7VIH8"/>
<proteinExistence type="predicted"/>
<dbReference type="Gene3D" id="2.160.20.80">
    <property type="entry name" value="E3 ubiquitin-protein ligase SopA"/>
    <property type="match status" value="1"/>
</dbReference>
<dbReference type="InterPro" id="IPR001646">
    <property type="entry name" value="5peptide_repeat"/>
</dbReference>
<sequence>MIPLRAGGQDRRGRWWWLAALILVPVVLGSALSVVLLLTLVDAATAGDQIELIKTGLAVGAGTGGAVALVLAGRRQWSTEQAHRLTERSAADVRHDATERRITDLYSKAADQLGSEKAAVRLAGLYSLERLAQNTPPLRQTIVNLLCAYLRMPSEAPSEQEIEVRVTAQRILATHLRPGNDPEHPQERFWPDIDLHLTGAVLQRFDLTFARLGRGEFGGARFVGWASFDATRFDGPAIFGGAQFGSSVNFRASHFAVEARFRGATFVGPAAFDDAAFDSEALFGGERDGQPDAATFEGTVSFAGARFALPPVIDSSIKLH</sequence>
<dbReference type="Pfam" id="PF13576">
    <property type="entry name" value="Pentapeptide_3"/>
    <property type="match status" value="1"/>
</dbReference>
<name>A0A4R7VIH8_9PSEU</name>
<gene>
    <name evidence="2" type="ORF">CLV71_108280</name>
</gene>
<organism evidence="2 3">
    <name type="scientific">Actinophytocola oryzae</name>
    <dbReference type="NCBI Taxonomy" id="502181"/>
    <lineage>
        <taxon>Bacteria</taxon>
        <taxon>Bacillati</taxon>
        <taxon>Actinomycetota</taxon>
        <taxon>Actinomycetes</taxon>
        <taxon>Pseudonocardiales</taxon>
        <taxon>Pseudonocardiaceae</taxon>
    </lineage>
</organism>
<keyword evidence="1" id="KW-0472">Membrane</keyword>
<evidence type="ECO:0000313" key="2">
    <source>
        <dbReference type="EMBL" id="TDV48919.1"/>
    </source>
</evidence>
<dbReference type="RefSeq" id="WP_133904943.1">
    <property type="nucleotide sequence ID" value="NZ_SOCP01000008.1"/>
</dbReference>